<dbReference type="EMBL" id="JWZX01002857">
    <property type="protein sequence ID" value="KOO26402.1"/>
    <property type="molecule type" value="Genomic_DNA"/>
</dbReference>
<evidence type="ECO:0000313" key="3">
    <source>
        <dbReference type="Proteomes" id="UP000037460"/>
    </source>
</evidence>
<keyword evidence="3" id="KW-1185">Reference proteome</keyword>
<feature type="transmembrane region" description="Helical" evidence="1">
    <location>
        <begin position="149"/>
        <end position="172"/>
    </location>
</feature>
<gene>
    <name evidence="2" type="ORF">Ctob_010107</name>
</gene>
<feature type="transmembrane region" description="Helical" evidence="1">
    <location>
        <begin position="110"/>
        <end position="129"/>
    </location>
</feature>
<evidence type="ECO:0000256" key="1">
    <source>
        <dbReference type="SAM" id="Phobius"/>
    </source>
</evidence>
<sequence length="239" mass="25764">MPDFSLSKHPPRKVVVLCRCLLVGGCMGFCNSLMVNSALIEVSVSPFFAISFGVLFIASAGIVFHQMCRDANVHNFWLLAAFASLNLASGAVCFVLERDWSHGITASSKVPLYAMLGMCLAFSVSFSFLDLLARCDSPLVGAILVRTEWQVRVIACISLVTGGLYGFTFGYLKIEDSFLRSPLAFREALHRDSSLCYPLGAGSGAIAAVAARLLEQKAEADDPDLAYARGLGGRLHDDI</sequence>
<dbReference type="OrthoDB" id="443651at2759"/>
<name>A0A0M0JJ92_9EUKA</name>
<reference evidence="3" key="1">
    <citation type="journal article" date="2015" name="PLoS Genet.">
        <title>Genome Sequence and Transcriptome Analyses of Chrysochromulina tobin: Metabolic Tools for Enhanced Algal Fitness in the Prominent Order Prymnesiales (Haptophyceae).</title>
        <authorList>
            <person name="Hovde B.T."/>
            <person name="Deodato C.R."/>
            <person name="Hunsperger H.M."/>
            <person name="Ryken S.A."/>
            <person name="Yost W."/>
            <person name="Jha R.K."/>
            <person name="Patterson J."/>
            <person name="Monnat R.J. Jr."/>
            <person name="Barlow S.B."/>
            <person name="Starkenburg S.R."/>
            <person name="Cattolico R.A."/>
        </authorList>
    </citation>
    <scope>NUCLEOTIDE SEQUENCE</scope>
    <source>
        <strain evidence="3">CCMP291</strain>
    </source>
</reference>
<accession>A0A0M0JJ92</accession>
<feature type="transmembrane region" description="Helical" evidence="1">
    <location>
        <begin position="76"/>
        <end position="98"/>
    </location>
</feature>
<keyword evidence="1" id="KW-0472">Membrane</keyword>
<proteinExistence type="predicted"/>
<protein>
    <submittedName>
        <fullName evidence="2">Conserved membrane protein</fullName>
    </submittedName>
</protein>
<evidence type="ECO:0000313" key="2">
    <source>
        <dbReference type="EMBL" id="KOO26402.1"/>
    </source>
</evidence>
<organism evidence="2 3">
    <name type="scientific">Chrysochromulina tobinii</name>
    <dbReference type="NCBI Taxonomy" id="1460289"/>
    <lineage>
        <taxon>Eukaryota</taxon>
        <taxon>Haptista</taxon>
        <taxon>Haptophyta</taxon>
        <taxon>Prymnesiophyceae</taxon>
        <taxon>Prymnesiales</taxon>
        <taxon>Chrysochromulinaceae</taxon>
        <taxon>Chrysochromulina</taxon>
    </lineage>
</organism>
<comment type="caution">
    <text evidence="2">The sequence shown here is derived from an EMBL/GenBank/DDBJ whole genome shotgun (WGS) entry which is preliminary data.</text>
</comment>
<dbReference type="AlphaFoldDB" id="A0A0M0JJ92"/>
<keyword evidence="1" id="KW-0812">Transmembrane</keyword>
<keyword evidence="1" id="KW-1133">Transmembrane helix</keyword>
<dbReference type="Proteomes" id="UP000037460">
    <property type="component" value="Unassembled WGS sequence"/>
</dbReference>
<feature type="transmembrane region" description="Helical" evidence="1">
    <location>
        <begin position="47"/>
        <end position="64"/>
    </location>
</feature>